<keyword evidence="2" id="KW-0805">Transcription regulation</keyword>
<evidence type="ECO:0000256" key="1">
    <source>
        <dbReference type="ARBA" id="ARBA00004123"/>
    </source>
</evidence>
<dbReference type="AlphaFoldDB" id="A0AAN7MQ96"/>
<evidence type="ECO:0000313" key="8">
    <source>
        <dbReference type="EMBL" id="KAK4802807.1"/>
    </source>
</evidence>
<dbReference type="Proteomes" id="UP001346149">
    <property type="component" value="Unassembled WGS sequence"/>
</dbReference>
<dbReference type="InterPro" id="IPR024097">
    <property type="entry name" value="bHLH_ZIP_TF"/>
</dbReference>
<evidence type="ECO:0000313" key="9">
    <source>
        <dbReference type="Proteomes" id="UP001346149"/>
    </source>
</evidence>
<evidence type="ECO:0000256" key="6">
    <source>
        <dbReference type="SAM" id="MobiDB-lite"/>
    </source>
</evidence>
<sequence>MLEDITAGMMVLGQQRTRMRWQGHGDGGFAPLESLNQRLKPDPTLQNLWAELSGVEVGIARVRPGSSNLTVKQRSLKKRKLDRINGTKGDDESKEKKMRRFHAKEEDESKNMQQSSSSTSKGNCSEREEASAYPPKEKSKASEPQKTNYIHVRARRGQATDSHSLAERARREKISERMKYLQDLVPGCNKIIGKAGMLDEIINYVQSLQRQIEFLSMKLANATSRMDWNMDDIFEKEAFLTPCSTSIPSNSASPETASHLNYSQPNPVHLAVRCLGRELGINSIAEHQAPLSSASPFPEMLYDSSIFHIIPSSLWDADLQNSHNVDFFMQGRATSLASQQLTGKYTDRISINILQMSCSFFHANNKI</sequence>
<comment type="subcellular location">
    <subcellularLocation>
        <location evidence="1">Nucleus</location>
    </subcellularLocation>
</comment>
<dbReference type="CDD" id="cd18919">
    <property type="entry name" value="bHLH_AtBPE_like"/>
    <property type="match status" value="1"/>
</dbReference>
<keyword evidence="5" id="KW-0539">Nucleus</keyword>
<feature type="compositionally biased region" description="Basic and acidic residues" evidence="6">
    <location>
        <begin position="124"/>
        <end position="143"/>
    </location>
</feature>
<dbReference type="SMART" id="SM00353">
    <property type="entry name" value="HLH"/>
    <property type="match status" value="1"/>
</dbReference>
<dbReference type="GO" id="GO:0003677">
    <property type="term" value="F:DNA binding"/>
    <property type="evidence" value="ECO:0007669"/>
    <property type="project" value="UniProtKB-KW"/>
</dbReference>
<gene>
    <name evidence="8" type="ORF">SAY86_001010</name>
</gene>
<dbReference type="Gene3D" id="4.10.280.10">
    <property type="entry name" value="Helix-loop-helix DNA-binding domain"/>
    <property type="match status" value="1"/>
</dbReference>
<keyword evidence="9" id="KW-1185">Reference proteome</keyword>
<dbReference type="GO" id="GO:0003700">
    <property type="term" value="F:DNA-binding transcription factor activity"/>
    <property type="evidence" value="ECO:0007669"/>
    <property type="project" value="TreeGrafter"/>
</dbReference>
<proteinExistence type="predicted"/>
<dbReference type="GO" id="GO:0005634">
    <property type="term" value="C:nucleus"/>
    <property type="evidence" value="ECO:0007669"/>
    <property type="project" value="UniProtKB-SubCell"/>
</dbReference>
<evidence type="ECO:0000256" key="5">
    <source>
        <dbReference type="ARBA" id="ARBA00023242"/>
    </source>
</evidence>
<feature type="compositionally biased region" description="Low complexity" evidence="6">
    <location>
        <begin position="111"/>
        <end position="123"/>
    </location>
</feature>
<keyword evidence="3" id="KW-0238">DNA-binding</keyword>
<dbReference type="InterPro" id="IPR036638">
    <property type="entry name" value="HLH_DNA-bd_sf"/>
</dbReference>
<evidence type="ECO:0000256" key="4">
    <source>
        <dbReference type="ARBA" id="ARBA00023163"/>
    </source>
</evidence>
<name>A0AAN7MQ96_TRANT</name>
<feature type="domain" description="BHLH" evidence="7">
    <location>
        <begin position="158"/>
        <end position="208"/>
    </location>
</feature>
<protein>
    <recommendedName>
        <fullName evidence="7">BHLH domain-containing protein</fullName>
    </recommendedName>
</protein>
<comment type="caution">
    <text evidence="8">The sequence shown here is derived from an EMBL/GenBank/DDBJ whole genome shotgun (WGS) entry which is preliminary data.</text>
</comment>
<organism evidence="8 9">
    <name type="scientific">Trapa natans</name>
    <name type="common">Water chestnut</name>
    <dbReference type="NCBI Taxonomy" id="22666"/>
    <lineage>
        <taxon>Eukaryota</taxon>
        <taxon>Viridiplantae</taxon>
        <taxon>Streptophyta</taxon>
        <taxon>Embryophyta</taxon>
        <taxon>Tracheophyta</taxon>
        <taxon>Spermatophyta</taxon>
        <taxon>Magnoliopsida</taxon>
        <taxon>eudicotyledons</taxon>
        <taxon>Gunneridae</taxon>
        <taxon>Pentapetalae</taxon>
        <taxon>rosids</taxon>
        <taxon>malvids</taxon>
        <taxon>Myrtales</taxon>
        <taxon>Lythraceae</taxon>
        <taxon>Trapa</taxon>
    </lineage>
</organism>
<dbReference type="PANTHER" id="PTHR12565">
    <property type="entry name" value="STEROL REGULATORY ELEMENT-BINDING PROTEIN"/>
    <property type="match status" value="1"/>
</dbReference>
<dbReference type="EMBL" id="JAXQNO010000002">
    <property type="protein sequence ID" value="KAK4802807.1"/>
    <property type="molecule type" value="Genomic_DNA"/>
</dbReference>
<feature type="region of interest" description="Disordered" evidence="6">
    <location>
        <begin position="67"/>
        <end position="148"/>
    </location>
</feature>
<evidence type="ECO:0000256" key="3">
    <source>
        <dbReference type="ARBA" id="ARBA00023125"/>
    </source>
</evidence>
<reference evidence="8 9" key="1">
    <citation type="journal article" date="2023" name="Hortic Res">
        <title>Pangenome of water caltrop reveals structural variations and asymmetric subgenome divergence after allopolyploidization.</title>
        <authorList>
            <person name="Zhang X."/>
            <person name="Chen Y."/>
            <person name="Wang L."/>
            <person name="Yuan Y."/>
            <person name="Fang M."/>
            <person name="Shi L."/>
            <person name="Lu R."/>
            <person name="Comes H.P."/>
            <person name="Ma Y."/>
            <person name="Chen Y."/>
            <person name="Huang G."/>
            <person name="Zhou Y."/>
            <person name="Zheng Z."/>
            <person name="Qiu Y."/>
        </authorList>
    </citation>
    <scope>NUCLEOTIDE SEQUENCE [LARGE SCALE GENOMIC DNA]</scope>
    <source>
        <strain evidence="8">F231</strain>
    </source>
</reference>
<dbReference type="SUPFAM" id="SSF47459">
    <property type="entry name" value="HLH, helix-loop-helix DNA-binding domain"/>
    <property type="match status" value="1"/>
</dbReference>
<dbReference type="Pfam" id="PF00010">
    <property type="entry name" value="HLH"/>
    <property type="match status" value="1"/>
</dbReference>
<evidence type="ECO:0000256" key="2">
    <source>
        <dbReference type="ARBA" id="ARBA00023015"/>
    </source>
</evidence>
<accession>A0AAN7MQ96</accession>
<evidence type="ECO:0000259" key="7">
    <source>
        <dbReference type="PROSITE" id="PS50888"/>
    </source>
</evidence>
<feature type="compositionally biased region" description="Basic and acidic residues" evidence="6">
    <location>
        <begin position="82"/>
        <end position="95"/>
    </location>
</feature>
<dbReference type="GO" id="GO:0046983">
    <property type="term" value="F:protein dimerization activity"/>
    <property type="evidence" value="ECO:0007669"/>
    <property type="project" value="InterPro"/>
</dbReference>
<dbReference type="PROSITE" id="PS50888">
    <property type="entry name" value="BHLH"/>
    <property type="match status" value="1"/>
</dbReference>
<dbReference type="PANTHER" id="PTHR12565:SF444">
    <property type="entry name" value="TRANSCRIPTION FACTOR BHLH62-RELATED"/>
    <property type="match status" value="1"/>
</dbReference>
<keyword evidence="4" id="KW-0804">Transcription</keyword>
<dbReference type="InterPro" id="IPR011598">
    <property type="entry name" value="bHLH_dom"/>
</dbReference>
<dbReference type="FunFam" id="4.10.280.10:FF:000002">
    <property type="entry name" value="Basic helix-loop-helix transcription factor"/>
    <property type="match status" value="1"/>
</dbReference>